<sequence>MNDERGSSEPGLRRPDPGLRGRRREAGSSVLPHPLAPPPVADSFAPDSVSAPQRPPARPHTSAGPPPAAGSQAADDRASTPGGGTGGRTRDSSDASLMRSTGSMAVANLASRITGFVRMILILTVLGPAVASAFNTANTLPNMITELVLGSVLTAMFMPLLAKSAQEDADGGVSFIRRLLTVTSALALVVTVIAVACAPLLTELNLGDGEVNTSLATAFAFLLLPQIFFYGVFSVMLAVLNYNGVFRPGAWAPVWNNLVAIATLGLFAVVGSGIDPAAQVNILSPPILLLGLGTTAGVVIQALVLVPALRRAGVDLRPQWGLDPRIKQFGGHALAGVTYVLISQVGLVMTNRIGAAADEAAIAIYQTYWLLLQVPYGIIGVTLLTAINPRLADNGVAGRTDAVVRDISLGTRLSLFGLLPVIAFMTAFGPTIATGLFRYGNFDAANAEVLGLTLAFGAFTLIPYAIVLLQQRVFYAREDYWTPTVMILAITIVRVVLSLLVPTVADERSHVVIGLALANGIGWVVGAVAGYILLRRSLGPLRGRETMRSAVWTLGASVVGALVALGVDWILPMDALTDAIGSIGFVLRAGVAGVVTLLVTGLILSRSRLPELDTFTPIVRGLVGRLRR</sequence>
<organism evidence="10 11">
    <name type="scientific">Dietzia aerolata</name>
    <dbReference type="NCBI Taxonomy" id="595984"/>
    <lineage>
        <taxon>Bacteria</taxon>
        <taxon>Bacillati</taxon>
        <taxon>Actinomycetota</taxon>
        <taxon>Actinomycetes</taxon>
        <taxon>Mycobacteriales</taxon>
        <taxon>Dietziaceae</taxon>
        <taxon>Dietzia</taxon>
    </lineage>
</organism>
<dbReference type="Pfam" id="PF03023">
    <property type="entry name" value="MurJ"/>
    <property type="match status" value="1"/>
</dbReference>
<keyword evidence="7 9" id="KW-0472">Membrane</keyword>
<dbReference type="Proteomes" id="UP001589700">
    <property type="component" value="Unassembled WGS sequence"/>
</dbReference>
<evidence type="ECO:0000256" key="8">
    <source>
        <dbReference type="SAM" id="MobiDB-lite"/>
    </source>
</evidence>
<feature type="transmembrane region" description="Helical" evidence="9">
    <location>
        <begin position="116"/>
        <end position="134"/>
    </location>
</feature>
<comment type="caution">
    <text evidence="10">The sequence shown here is derived from an EMBL/GenBank/DDBJ whole genome shotgun (WGS) entry which is preliminary data.</text>
</comment>
<reference evidence="10 11" key="1">
    <citation type="submission" date="2024-09" db="EMBL/GenBank/DDBJ databases">
        <authorList>
            <person name="Sun Q."/>
            <person name="Mori K."/>
        </authorList>
    </citation>
    <scope>NUCLEOTIDE SEQUENCE [LARGE SCALE GENOMIC DNA]</scope>
    <source>
        <strain evidence="10 11">CCM 7659</strain>
    </source>
</reference>
<feature type="transmembrane region" description="Helical" evidence="9">
    <location>
        <begin position="286"/>
        <end position="309"/>
    </location>
</feature>
<dbReference type="PRINTS" id="PR01806">
    <property type="entry name" value="VIRFACTRMVIN"/>
</dbReference>
<feature type="transmembrane region" description="Helical" evidence="9">
    <location>
        <begin position="481"/>
        <end position="505"/>
    </location>
</feature>
<dbReference type="PANTHER" id="PTHR47019:SF1">
    <property type="entry name" value="LIPID II FLIPPASE MURJ"/>
    <property type="match status" value="1"/>
</dbReference>
<dbReference type="RefSeq" id="WP_380023046.1">
    <property type="nucleotide sequence ID" value="NZ_JBHMDY010000002.1"/>
</dbReference>
<proteinExistence type="predicted"/>
<evidence type="ECO:0000313" key="10">
    <source>
        <dbReference type="EMBL" id="MFB9258837.1"/>
    </source>
</evidence>
<feature type="transmembrane region" description="Helical" evidence="9">
    <location>
        <begin position="329"/>
        <end position="348"/>
    </location>
</feature>
<evidence type="ECO:0000256" key="7">
    <source>
        <dbReference type="ARBA" id="ARBA00023136"/>
    </source>
</evidence>
<feature type="transmembrane region" description="Helical" evidence="9">
    <location>
        <begin position="140"/>
        <end position="158"/>
    </location>
</feature>
<gene>
    <name evidence="10" type="ORF">ACFFVD_03380</name>
</gene>
<feature type="region of interest" description="Disordered" evidence="8">
    <location>
        <begin position="1"/>
        <end position="97"/>
    </location>
</feature>
<feature type="transmembrane region" description="Helical" evidence="9">
    <location>
        <begin position="368"/>
        <end position="387"/>
    </location>
</feature>
<evidence type="ECO:0000256" key="3">
    <source>
        <dbReference type="ARBA" id="ARBA00022692"/>
    </source>
</evidence>
<feature type="transmembrane region" description="Helical" evidence="9">
    <location>
        <begin position="583"/>
        <end position="604"/>
    </location>
</feature>
<feature type="transmembrane region" description="Helical" evidence="9">
    <location>
        <begin position="179"/>
        <end position="201"/>
    </location>
</feature>
<evidence type="ECO:0000256" key="1">
    <source>
        <dbReference type="ARBA" id="ARBA00004651"/>
    </source>
</evidence>
<feature type="transmembrane region" description="Helical" evidence="9">
    <location>
        <begin position="511"/>
        <end position="534"/>
    </location>
</feature>
<dbReference type="CDD" id="cd13123">
    <property type="entry name" value="MATE_MurJ_like"/>
    <property type="match status" value="1"/>
</dbReference>
<feature type="transmembrane region" description="Helical" evidence="9">
    <location>
        <begin position="254"/>
        <end position="274"/>
    </location>
</feature>
<evidence type="ECO:0000256" key="5">
    <source>
        <dbReference type="ARBA" id="ARBA00022984"/>
    </source>
</evidence>
<keyword evidence="6 9" id="KW-1133">Transmembrane helix</keyword>
<dbReference type="InterPro" id="IPR004268">
    <property type="entry name" value="MurJ"/>
</dbReference>
<feature type="transmembrane region" description="Helical" evidence="9">
    <location>
        <begin position="550"/>
        <end position="571"/>
    </location>
</feature>
<feature type="transmembrane region" description="Helical" evidence="9">
    <location>
        <begin position="415"/>
        <end position="437"/>
    </location>
</feature>
<keyword evidence="4" id="KW-0133">Cell shape</keyword>
<dbReference type="EMBL" id="JBHMDY010000002">
    <property type="protein sequence ID" value="MFB9258837.1"/>
    <property type="molecule type" value="Genomic_DNA"/>
</dbReference>
<feature type="transmembrane region" description="Helical" evidence="9">
    <location>
        <begin position="449"/>
        <end position="469"/>
    </location>
</feature>
<protein>
    <submittedName>
        <fullName evidence="10">Lipid II flippase MurJ</fullName>
    </submittedName>
</protein>
<feature type="compositionally biased region" description="Basic and acidic residues" evidence="8">
    <location>
        <begin position="1"/>
        <end position="19"/>
    </location>
</feature>
<evidence type="ECO:0000313" key="11">
    <source>
        <dbReference type="Proteomes" id="UP001589700"/>
    </source>
</evidence>
<evidence type="ECO:0000256" key="9">
    <source>
        <dbReference type="SAM" id="Phobius"/>
    </source>
</evidence>
<keyword evidence="3 9" id="KW-0812">Transmembrane</keyword>
<keyword evidence="11" id="KW-1185">Reference proteome</keyword>
<feature type="transmembrane region" description="Helical" evidence="9">
    <location>
        <begin position="221"/>
        <end position="242"/>
    </location>
</feature>
<keyword evidence="2" id="KW-1003">Cell membrane</keyword>
<comment type="subcellular location">
    <subcellularLocation>
        <location evidence="1">Cell membrane</location>
        <topology evidence="1">Multi-pass membrane protein</topology>
    </subcellularLocation>
</comment>
<dbReference type="InterPro" id="IPR051050">
    <property type="entry name" value="Lipid_II_flippase_MurJ/MviN"/>
</dbReference>
<evidence type="ECO:0000256" key="6">
    <source>
        <dbReference type="ARBA" id="ARBA00022989"/>
    </source>
</evidence>
<evidence type="ECO:0000256" key="2">
    <source>
        <dbReference type="ARBA" id="ARBA00022475"/>
    </source>
</evidence>
<feature type="compositionally biased region" description="Pro residues" evidence="8">
    <location>
        <begin position="53"/>
        <end position="68"/>
    </location>
</feature>
<evidence type="ECO:0000256" key="4">
    <source>
        <dbReference type="ARBA" id="ARBA00022960"/>
    </source>
</evidence>
<dbReference type="PANTHER" id="PTHR47019">
    <property type="entry name" value="LIPID II FLIPPASE MURJ"/>
    <property type="match status" value="1"/>
</dbReference>
<name>A0ABV5JM83_9ACTN</name>
<keyword evidence="5" id="KW-0573">Peptidoglycan synthesis</keyword>
<accession>A0ABV5JM83</accession>